<evidence type="ECO:0000259" key="3">
    <source>
        <dbReference type="Pfam" id="PF04967"/>
    </source>
</evidence>
<evidence type="ECO:0000313" key="8">
    <source>
        <dbReference type="Proteomes" id="UP000006469"/>
    </source>
</evidence>
<evidence type="ECO:0000256" key="1">
    <source>
        <dbReference type="ARBA" id="ARBA00023015"/>
    </source>
</evidence>
<keyword evidence="1" id="KW-0805">Transcription regulation</keyword>
<dbReference type="GeneID" id="40158256"/>
<reference evidence="5" key="4">
    <citation type="submission" date="2014-05" db="EMBL/GenBank/DDBJ databases">
        <authorList>
            <person name="Wang L."/>
            <person name="Yang H."/>
            <person name="Xiang H."/>
        </authorList>
    </citation>
    <scope>NUCLEOTIDE SEQUENCE</scope>
    <source>
        <strain evidence="5">CGMCC 1.2087</strain>
        <plasmid evidence="5">pHM300</plasmid>
    </source>
</reference>
<geneLocation type="plasmid" evidence="7 10">
    <name>pHME322</name>
</geneLocation>
<dbReference type="HOGENOM" id="CLU_092678_0_0_2"/>
<dbReference type="PANTHER" id="PTHR34236">
    <property type="entry name" value="DIMETHYL SULFOXIDE REDUCTASE TRANSCRIPTIONAL ACTIVATOR"/>
    <property type="match status" value="1"/>
</dbReference>
<geneLocation type="plasmid" evidence="6 9">
    <name>HMPLAS2</name>
</geneLocation>
<dbReference type="Pfam" id="PF24278">
    <property type="entry name" value="HVO_0513_N"/>
    <property type="match status" value="1"/>
</dbReference>
<geneLocation type="plasmid" evidence="5 8">
    <name>pHM300</name>
</geneLocation>
<feature type="domain" description="HVO-0513-like N-terminal" evidence="4">
    <location>
        <begin position="17"/>
        <end position="151"/>
    </location>
</feature>
<dbReference type="KEGG" id="hme:HFX_5124"/>
<keyword evidence="2" id="KW-0804">Transcription</keyword>
<evidence type="ECO:0000313" key="7">
    <source>
        <dbReference type="EMBL" id="QCQ77132.1"/>
    </source>
</evidence>
<dbReference type="EMBL" id="CP007553">
    <property type="protein sequence ID" value="AHZ24175.1"/>
    <property type="molecule type" value="Genomic_DNA"/>
</dbReference>
<feature type="domain" description="HTH bat-type" evidence="3">
    <location>
        <begin position="162"/>
        <end position="213"/>
    </location>
</feature>
<dbReference type="EMBL" id="CP001870">
    <property type="protein sequence ID" value="AFK20958.1"/>
    <property type="molecule type" value="Genomic_DNA"/>
</dbReference>
<dbReference type="InterPro" id="IPR056493">
    <property type="entry name" value="HVO_0513_N"/>
</dbReference>
<dbReference type="Proteomes" id="UP000299011">
    <property type="component" value="Plasmid pHME322"/>
</dbReference>
<proteinExistence type="predicted"/>
<evidence type="ECO:0000259" key="4">
    <source>
        <dbReference type="Pfam" id="PF24278"/>
    </source>
</evidence>
<sequence>MRYLTALLKPNGGSAFHPLGEQLTDEPSIKRRAIHHIELLDDDTVLLFAEASGSQERYKQIMEGSPHVNDYLVSGDDRWMAVSQFEPTEETRRGLELQRESNLVIDTPIYFTSNDYLKVTYLGSDDTFKKLSEYIEDIDFVTFELLEMGDYDPNESSFSRMLTSRQEEVLETAVELGYYNEPRQASLEDIGGVVGIAPGTVGEHLRKVEERVFSEIVH</sequence>
<evidence type="ECO:0000256" key="2">
    <source>
        <dbReference type="ARBA" id="ARBA00023163"/>
    </source>
</evidence>
<accession>I3R9P8</accession>
<reference evidence="7 10" key="5">
    <citation type="submission" date="2019-04" db="EMBL/GenBank/DDBJ databases">
        <title>Methylomes of two halophilic Archaea, Haloarcula marismortui and Haloferax mediterranei.</title>
        <authorList>
            <person name="DasSarma S."/>
            <person name="DasSarma P."/>
            <person name="DasSarma S."/>
            <person name="Fomenkov A."/>
            <person name="Vincze T."/>
            <person name="Anton B.P."/>
            <person name="Roberts R.J."/>
        </authorList>
    </citation>
    <scope>NUCLEOTIDE SEQUENCE [LARGE SCALE GENOMIC DNA]</scope>
    <source>
        <strain evidence="7">ATCC 33500</strain>
        <strain evidence="10">ATCC 33500 / DSM 1411 / JCM 8866 / NBRC 14739 / NCIMB 2177 / R-4</strain>
        <plasmid evidence="7 10">pHME322</plasmid>
    </source>
</reference>
<name>I3R9P8_HALMT</name>
<evidence type="ECO:0000313" key="9">
    <source>
        <dbReference type="Proteomes" id="UP000027075"/>
    </source>
</evidence>
<evidence type="ECO:0000313" key="5">
    <source>
        <dbReference type="EMBL" id="AFK20958.1"/>
    </source>
</evidence>
<organism evidence="5 8">
    <name type="scientific">Haloferax mediterranei (strain ATCC 33500 / DSM 1411 / JCM 8866 / NBRC 14739 / NCIMB 2177 / R-4)</name>
    <name type="common">Halobacterium mediterranei</name>
    <dbReference type="NCBI Taxonomy" id="523841"/>
    <lineage>
        <taxon>Archaea</taxon>
        <taxon>Methanobacteriati</taxon>
        <taxon>Methanobacteriota</taxon>
        <taxon>Stenosarchaea group</taxon>
        <taxon>Halobacteria</taxon>
        <taxon>Halobacteriales</taxon>
        <taxon>Haloferacaceae</taxon>
        <taxon>Haloferax</taxon>
    </lineage>
</organism>
<keyword evidence="5" id="KW-0614">Plasmid</keyword>
<dbReference type="OrthoDB" id="27447at2157"/>
<dbReference type="Proteomes" id="UP000027075">
    <property type="component" value="Plasmid HMPLAS2"/>
</dbReference>
<gene>
    <name evidence="5" type="ordered locus">HFX_5124</name>
    <name evidence="6" type="ORF">BM92_18400</name>
    <name evidence="7" type="ORF">E6P09_17525</name>
</gene>
<dbReference type="EMBL" id="CP039141">
    <property type="protein sequence ID" value="QCQ77132.1"/>
    <property type="molecule type" value="Genomic_DNA"/>
</dbReference>
<dbReference type="PANTHER" id="PTHR34236:SF1">
    <property type="entry name" value="DIMETHYL SULFOXIDE REDUCTASE TRANSCRIPTIONAL ACTIVATOR"/>
    <property type="match status" value="1"/>
</dbReference>
<reference evidence="5" key="1">
    <citation type="journal article" date="2012" name="Appl. Environ. Microbiol.">
        <title>Identification of the haloarchaeal phasin (PhaP) that functions in polyhydroxyalkanoate accumulation and granule formation in Haloferax mediterranei.</title>
        <authorList>
            <person name="Cai S."/>
            <person name="Cai L."/>
            <person name="Liu H."/>
            <person name="Liu X."/>
            <person name="Han J."/>
            <person name="Zhou J."/>
            <person name="Xiang H."/>
        </authorList>
    </citation>
    <scope>NUCLEOTIDE SEQUENCE</scope>
    <source>
        <strain evidence="5">CGMCC 1.2087</strain>
    </source>
</reference>
<dbReference type="Pfam" id="PF04967">
    <property type="entry name" value="HTH_10"/>
    <property type="match status" value="1"/>
</dbReference>
<protein>
    <submittedName>
        <fullName evidence="6">Bacterio-opsin activator</fullName>
    </submittedName>
    <submittedName>
        <fullName evidence="7">Helix-turn-helix domain-containing protein</fullName>
    </submittedName>
    <submittedName>
        <fullName evidence="5">Transcription regulator</fullName>
    </submittedName>
</protein>
<dbReference type="RefSeq" id="WP_014732665.1">
    <property type="nucleotide sequence ID" value="NC_017943.1"/>
</dbReference>
<dbReference type="Proteomes" id="UP000006469">
    <property type="component" value="Plasmid pHM300"/>
</dbReference>
<reference evidence="6 9" key="3">
    <citation type="submission" date="2014-04" db="EMBL/GenBank/DDBJ databases">
        <title>Transcriptional profiles of Haloferax mediterranei on the basis of nitrogen availability.</title>
        <authorList>
            <person name="Bautista V."/>
        </authorList>
    </citation>
    <scope>NUCLEOTIDE SEQUENCE [LARGE SCALE GENOMIC DNA]</scope>
    <source>
        <strain evidence="6">ATCC 33500</strain>
        <strain evidence="9">ATCC 33500 / DSM 1411 / JCM 8866 / NBRC 14739 / NCIMB 2177 / R-4</strain>
        <plasmid evidence="6">HMPLAS2</plasmid>
        <plasmid evidence="9">Plasmid HMPLAS2</plasmid>
    </source>
</reference>
<reference evidence="5 8" key="2">
    <citation type="journal article" date="2012" name="J. Bacteriol.">
        <title>Complete genome sequence of the metabolically versatile halophilic archaeon Haloferax mediterranei, a poly(3-hydroxybutyrate-co-3-hydroxyvalerate) producer.</title>
        <authorList>
            <person name="Han J."/>
            <person name="Zhang F."/>
            <person name="Hou J."/>
            <person name="Liu X."/>
            <person name="Li M."/>
            <person name="Liu H."/>
            <person name="Cai L."/>
            <person name="Zhang B."/>
            <person name="Chen Y."/>
            <person name="Zhou J."/>
            <person name="Hu S."/>
            <person name="Xiang H."/>
        </authorList>
    </citation>
    <scope>NUCLEOTIDE SEQUENCE [LARGE SCALE GENOMIC DNA]</scope>
    <source>
        <strain evidence="8">ATCC 33500 / DSM 1411 / JCM 8866 / NBRC 14739 / NCIMB 2177 / R-4</strain>
        <strain evidence="5">CGMCC 1.2087</strain>
        <plasmid evidence="8">pHM300</plasmid>
    </source>
</reference>
<dbReference type="InterPro" id="IPR007050">
    <property type="entry name" value="HTH_bacterioopsin"/>
</dbReference>
<evidence type="ECO:0000313" key="6">
    <source>
        <dbReference type="EMBL" id="AHZ24175.1"/>
    </source>
</evidence>
<dbReference type="AlphaFoldDB" id="I3R9P8"/>
<evidence type="ECO:0000313" key="10">
    <source>
        <dbReference type="Proteomes" id="UP000299011"/>
    </source>
</evidence>